<dbReference type="AlphaFoldDB" id="A0A0A9GVE9"/>
<reference evidence="2" key="2">
    <citation type="journal article" date="2015" name="Data Brief">
        <title>Shoot transcriptome of the giant reed, Arundo donax.</title>
        <authorList>
            <person name="Barrero R.A."/>
            <person name="Guerrero F.D."/>
            <person name="Moolhuijzen P."/>
            <person name="Goolsby J.A."/>
            <person name="Tidwell J."/>
            <person name="Bellgard S.E."/>
            <person name="Bellgard M.I."/>
        </authorList>
    </citation>
    <scope>NUCLEOTIDE SEQUENCE</scope>
    <source>
        <tissue evidence="2">Shoot tissue taken approximately 20 cm above the soil surface</tissue>
    </source>
</reference>
<organism evidence="2">
    <name type="scientific">Arundo donax</name>
    <name type="common">Giant reed</name>
    <name type="synonym">Donax arundinaceus</name>
    <dbReference type="NCBI Taxonomy" id="35708"/>
    <lineage>
        <taxon>Eukaryota</taxon>
        <taxon>Viridiplantae</taxon>
        <taxon>Streptophyta</taxon>
        <taxon>Embryophyta</taxon>
        <taxon>Tracheophyta</taxon>
        <taxon>Spermatophyta</taxon>
        <taxon>Magnoliopsida</taxon>
        <taxon>Liliopsida</taxon>
        <taxon>Poales</taxon>
        <taxon>Poaceae</taxon>
        <taxon>PACMAD clade</taxon>
        <taxon>Arundinoideae</taxon>
        <taxon>Arundineae</taxon>
        <taxon>Arundo</taxon>
    </lineage>
</organism>
<protein>
    <submittedName>
        <fullName evidence="2">Uncharacterized protein</fullName>
    </submittedName>
</protein>
<dbReference type="EMBL" id="GBRH01170382">
    <property type="protein sequence ID" value="JAE27514.1"/>
    <property type="molecule type" value="Transcribed_RNA"/>
</dbReference>
<evidence type="ECO:0000313" key="2">
    <source>
        <dbReference type="EMBL" id="JAE27514.1"/>
    </source>
</evidence>
<sequence>MEYRRVKDQESEDVSRKDVESLDTSCSNFES</sequence>
<name>A0A0A9GVE9_ARUDO</name>
<feature type="compositionally biased region" description="Polar residues" evidence="1">
    <location>
        <begin position="22"/>
        <end position="31"/>
    </location>
</feature>
<feature type="region of interest" description="Disordered" evidence="1">
    <location>
        <begin position="1"/>
        <end position="31"/>
    </location>
</feature>
<proteinExistence type="predicted"/>
<accession>A0A0A9GVE9</accession>
<feature type="compositionally biased region" description="Basic and acidic residues" evidence="1">
    <location>
        <begin position="1"/>
        <end position="20"/>
    </location>
</feature>
<reference evidence="2" key="1">
    <citation type="submission" date="2014-09" db="EMBL/GenBank/DDBJ databases">
        <authorList>
            <person name="Magalhaes I.L.F."/>
            <person name="Oliveira U."/>
            <person name="Santos F.R."/>
            <person name="Vidigal T.H.D.A."/>
            <person name="Brescovit A.D."/>
            <person name="Santos A.J."/>
        </authorList>
    </citation>
    <scope>NUCLEOTIDE SEQUENCE</scope>
    <source>
        <tissue evidence="2">Shoot tissue taken approximately 20 cm above the soil surface</tissue>
    </source>
</reference>
<evidence type="ECO:0000256" key="1">
    <source>
        <dbReference type="SAM" id="MobiDB-lite"/>
    </source>
</evidence>